<reference evidence="2 3" key="2">
    <citation type="journal article" date="2011" name="Mol. Biol. Evol.">
        <title>Unity in variety--the pan-genome of the Chlamydiae.</title>
        <authorList>
            <person name="Collingro A."/>
            <person name="Tischler P."/>
            <person name="Weinmaier T."/>
            <person name="Penz T."/>
            <person name="Heinz E."/>
            <person name="Brunham R.C."/>
            <person name="Read T.D."/>
            <person name="Bavoil P.M."/>
            <person name="Sachse K."/>
            <person name="Kahane S."/>
            <person name="Friedman M.G."/>
            <person name="Rattei T."/>
            <person name="Myers G.S."/>
            <person name="Horn M."/>
        </authorList>
    </citation>
    <scope>NUCLEOTIDE SEQUENCE [LARGE SCALE GENOMIC DNA]</scope>
    <source>
        <strain evidence="3">ATCC VR-1471 / Z</strain>
    </source>
</reference>
<evidence type="ECO:0000256" key="1">
    <source>
        <dbReference type="SAM" id="Phobius"/>
    </source>
</evidence>
<protein>
    <submittedName>
        <fullName evidence="2">Uncharacterized protein</fullName>
    </submittedName>
</protein>
<dbReference type="STRING" id="331113.SNE_A05900"/>
<keyword evidence="1" id="KW-0472">Membrane</keyword>
<organism evidence="2 3">
    <name type="scientific">Simkania negevensis (strain ATCC VR-1471 / DSM 27360 / Z)</name>
    <dbReference type="NCBI Taxonomy" id="331113"/>
    <lineage>
        <taxon>Bacteria</taxon>
        <taxon>Pseudomonadati</taxon>
        <taxon>Chlamydiota</taxon>
        <taxon>Chlamydiia</taxon>
        <taxon>Parachlamydiales</taxon>
        <taxon>Simkaniaceae</taxon>
        <taxon>Simkania</taxon>
    </lineage>
</organism>
<reference key="1">
    <citation type="journal article" date="2011" name="Mol. Biol. Evol.">
        <title>Unity in variety -- the pan-genome of the Chlamydiae.</title>
        <authorList>
            <person name="Collingro A."/>
            <person name="Tischler P."/>
            <person name="Weinmaier T."/>
            <person name="Penz T."/>
            <person name="Heinz E."/>
            <person name="Brunham R.C."/>
            <person name="Read T.D."/>
            <person name="Bavoil P.M."/>
            <person name="Sachse K."/>
            <person name="Kahane S."/>
            <person name="Friedman M.G."/>
            <person name="Rattei T."/>
            <person name="Myers G.S.A."/>
            <person name="Horn M."/>
        </authorList>
    </citation>
    <scope>NUCLEOTIDE SEQUENCE</scope>
    <source>
        <strain>Z</strain>
    </source>
</reference>
<dbReference type="RefSeq" id="WP_013942934.1">
    <property type="nucleotide sequence ID" value="NC_015713.1"/>
</dbReference>
<evidence type="ECO:0000313" key="3">
    <source>
        <dbReference type="Proteomes" id="UP000000496"/>
    </source>
</evidence>
<evidence type="ECO:0000313" key="2">
    <source>
        <dbReference type="EMBL" id="CCB88467.1"/>
    </source>
</evidence>
<sequence>MKKLATILTLFSIFALFGHWLKPFFSSSWKNDAFGAITPIYMLLFLGIVTNIFALLPKIKDRTRVILQGLFILSCILCYFHEGLALFLRILPLDPFLFLVLIAFEPITPNILFLVLALIAAFKNQKPTAAPVN</sequence>
<feature type="transmembrane region" description="Helical" evidence="1">
    <location>
        <begin position="69"/>
        <end position="90"/>
    </location>
</feature>
<feature type="transmembrane region" description="Helical" evidence="1">
    <location>
        <begin position="96"/>
        <end position="122"/>
    </location>
</feature>
<dbReference type="Proteomes" id="UP000000496">
    <property type="component" value="Chromosome gsn.131"/>
</dbReference>
<proteinExistence type="predicted"/>
<dbReference type="AlphaFoldDB" id="F8L6W3"/>
<keyword evidence="1" id="KW-0812">Transmembrane</keyword>
<dbReference type="KEGG" id="sng:SNE_A05900"/>
<dbReference type="HOGENOM" id="CLU_1905348_0_0_0"/>
<gene>
    <name evidence="2" type="ordered locus">SNE_A05900</name>
</gene>
<dbReference type="EMBL" id="FR872582">
    <property type="protein sequence ID" value="CCB88467.1"/>
    <property type="molecule type" value="Genomic_DNA"/>
</dbReference>
<keyword evidence="1" id="KW-1133">Transmembrane helix</keyword>
<accession>F8L6W3</accession>
<keyword evidence="3" id="KW-1185">Reference proteome</keyword>
<feature type="transmembrane region" description="Helical" evidence="1">
    <location>
        <begin position="34"/>
        <end position="57"/>
    </location>
</feature>
<name>F8L6W3_SIMNZ</name>